<dbReference type="GO" id="GO:0005774">
    <property type="term" value="C:vacuolar membrane"/>
    <property type="evidence" value="ECO:0007669"/>
    <property type="project" value="UniProtKB-SubCell"/>
</dbReference>
<feature type="transmembrane region" description="Helical" evidence="8">
    <location>
        <begin position="6"/>
        <end position="33"/>
    </location>
</feature>
<evidence type="ECO:0000256" key="7">
    <source>
        <dbReference type="SAM" id="MobiDB-lite"/>
    </source>
</evidence>
<keyword evidence="3" id="KW-0926">Vacuole</keyword>
<keyword evidence="5 8" id="KW-1133">Transmembrane helix</keyword>
<sequence>MLNLGSSFYLFEFLIVTVALACVDAALAFIAFFQLTRIQFRTWQLGWTRQKVLHLMIGSSNLGYFLYFILTPIATCNGWLWWSNACGFFFMAFPEILFLAAFLLLLSFWVDLCHQANDEEDEDEDEENCSQQPLLESSKGKPNLSHVDYRWRCCSFCGIHIGSRQKFVIVVVVMAFILMALFAVLIWIGAGKNPIDSSIVAQVYVKLFAAAILLLGLALGSYGLLLFLKLRGVTYENASSEMWKVINLIAGLAVISVICFTSSSLLALLTEVPLFYCWNLKKLQETKTTFLLVVYYFLGSSVPSAFVLWIMRELPAQMALCRSVQSHETTFISHVGEGTQQHSGHWVTSTSSKNQVLKASPI</sequence>
<name>A0AAV8T8F2_9ROSI</name>
<evidence type="ECO:0000256" key="3">
    <source>
        <dbReference type="ARBA" id="ARBA00022554"/>
    </source>
</evidence>
<evidence type="ECO:0000256" key="5">
    <source>
        <dbReference type="ARBA" id="ARBA00022989"/>
    </source>
</evidence>
<dbReference type="InterPro" id="IPR009457">
    <property type="entry name" value="THH1/TOM1/TOM3_dom"/>
</dbReference>
<accession>A0AAV8T8F2</accession>
<feature type="transmembrane region" description="Helical" evidence="8">
    <location>
        <begin position="289"/>
        <end position="310"/>
    </location>
</feature>
<feature type="transmembrane region" description="Helical" evidence="8">
    <location>
        <begin position="248"/>
        <end position="269"/>
    </location>
</feature>
<keyword evidence="11" id="KW-1185">Reference proteome</keyword>
<feature type="transmembrane region" description="Helical" evidence="8">
    <location>
        <begin position="167"/>
        <end position="188"/>
    </location>
</feature>
<comment type="caution">
    <text evidence="10">The sequence shown here is derived from an EMBL/GenBank/DDBJ whole genome shotgun (WGS) entry which is preliminary data.</text>
</comment>
<evidence type="ECO:0000256" key="6">
    <source>
        <dbReference type="ARBA" id="ARBA00023136"/>
    </source>
</evidence>
<evidence type="ECO:0000256" key="4">
    <source>
        <dbReference type="ARBA" id="ARBA00022692"/>
    </source>
</evidence>
<dbReference type="AlphaFoldDB" id="A0AAV8T8F2"/>
<keyword evidence="6 8" id="KW-0472">Membrane</keyword>
<comment type="similarity">
    <text evidence="2">Belongs to the plant tobamovirus multiplication TOM1 protein family.</text>
</comment>
<protein>
    <recommendedName>
        <fullName evidence="9">THH1/TOM1/TOM3 domain-containing protein</fullName>
    </recommendedName>
</protein>
<dbReference type="PANTHER" id="PTHR31142:SF26">
    <property type="entry name" value="THH1_TOM1_TOM3 DOMAIN-CONTAINING PROTEIN"/>
    <property type="match status" value="1"/>
</dbReference>
<comment type="subcellular location">
    <subcellularLocation>
        <location evidence="1">Vacuole membrane</location>
        <topology evidence="1">Multi-pass membrane protein</topology>
    </subcellularLocation>
</comment>
<evidence type="ECO:0000256" key="2">
    <source>
        <dbReference type="ARBA" id="ARBA00006779"/>
    </source>
</evidence>
<evidence type="ECO:0000259" key="9">
    <source>
        <dbReference type="Pfam" id="PF06454"/>
    </source>
</evidence>
<feature type="transmembrane region" description="Helical" evidence="8">
    <location>
        <begin position="208"/>
        <end position="228"/>
    </location>
</feature>
<keyword evidence="4 8" id="KW-0812">Transmembrane</keyword>
<reference evidence="10 11" key="1">
    <citation type="submission" date="2021-09" db="EMBL/GenBank/DDBJ databases">
        <title>Genomic insights and catalytic innovation underlie evolution of tropane alkaloids biosynthesis.</title>
        <authorList>
            <person name="Wang Y.-J."/>
            <person name="Tian T."/>
            <person name="Huang J.-P."/>
            <person name="Huang S.-X."/>
        </authorList>
    </citation>
    <scope>NUCLEOTIDE SEQUENCE [LARGE SCALE GENOMIC DNA]</scope>
    <source>
        <strain evidence="10">KIB-2018</strain>
        <tissue evidence="10">Leaf</tissue>
    </source>
</reference>
<feature type="domain" description="THH1/TOM1/TOM3" evidence="9">
    <location>
        <begin position="164"/>
        <end position="320"/>
    </location>
</feature>
<feature type="transmembrane region" description="Helical" evidence="8">
    <location>
        <begin position="88"/>
        <end position="110"/>
    </location>
</feature>
<dbReference type="InterPro" id="IPR040226">
    <property type="entry name" value="THH1/TOM1/TOM3"/>
</dbReference>
<feature type="region of interest" description="Disordered" evidence="7">
    <location>
        <begin position="121"/>
        <end position="142"/>
    </location>
</feature>
<dbReference type="EMBL" id="JAIWQS010000006">
    <property type="protein sequence ID" value="KAJ8763072.1"/>
    <property type="molecule type" value="Genomic_DNA"/>
</dbReference>
<feature type="domain" description="THH1/TOM1/TOM3" evidence="9">
    <location>
        <begin position="16"/>
        <end position="118"/>
    </location>
</feature>
<evidence type="ECO:0000256" key="1">
    <source>
        <dbReference type="ARBA" id="ARBA00004128"/>
    </source>
</evidence>
<organism evidence="10 11">
    <name type="scientific">Erythroxylum novogranatense</name>
    <dbReference type="NCBI Taxonomy" id="1862640"/>
    <lineage>
        <taxon>Eukaryota</taxon>
        <taxon>Viridiplantae</taxon>
        <taxon>Streptophyta</taxon>
        <taxon>Embryophyta</taxon>
        <taxon>Tracheophyta</taxon>
        <taxon>Spermatophyta</taxon>
        <taxon>Magnoliopsida</taxon>
        <taxon>eudicotyledons</taxon>
        <taxon>Gunneridae</taxon>
        <taxon>Pentapetalae</taxon>
        <taxon>rosids</taxon>
        <taxon>fabids</taxon>
        <taxon>Malpighiales</taxon>
        <taxon>Erythroxylaceae</taxon>
        <taxon>Erythroxylum</taxon>
    </lineage>
</organism>
<gene>
    <name evidence="10" type="ORF">K2173_023277</name>
</gene>
<evidence type="ECO:0000313" key="10">
    <source>
        <dbReference type="EMBL" id="KAJ8763072.1"/>
    </source>
</evidence>
<dbReference type="Proteomes" id="UP001159364">
    <property type="component" value="Linkage Group LG06"/>
</dbReference>
<evidence type="ECO:0000313" key="11">
    <source>
        <dbReference type="Proteomes" id="UP001159364"/>
    </source>
</evidence>
<dbReference type="PANTHER" id="PTHR31142">
    <property type="entry name" value="TOBAMOVIRUS MULTIPLICATION PROTEIN 1-LIKE ISOFORM X1"/>
    <property type="match status" value="1"/>
</dbReference>
<dbReference type="Pfam" id="PF06454">
    <property type="entry name" value="THH1_TOM1-3_dom"/>
    <property type="match status" value="2"/>
</dbReference>
<proteinExistence type="inferred from homology"/>
<evidence type="ECO:0000256" key="8">
    <source>
        <dbReference type="SAM" id="Phobius"/>
    </source>
</evidence>